<dbReference type="Pfam" id="PF01683">
    <property type="entry name" value="EB"/>
    <property type="match status" value="1"/>
</dbReference>
<reference evidence="2 3" key="1">
    <citation type="submission" date="2024-08" db="EMBL/GenBank/DDBJ databases">
        <authorList>
            <person name="Cucini C."/>
            <person name="Frati F."/>
        </authorList>
    </citation>
    <scope>NUCLEOTIDE SEQUENCE [LARGE SCALE GENOMIC DNA]</scope>
</reference>
<proteinExistence type="predicted"/>
<gene>
    <name evidence="2" type="ORF">ODALV1_LOCUS29639</name>
</gene>
<dbReference type="Proteomes" id="UP001642540">
    <property type="component" value="Unassembled WGS sequence"/>
</dbReference>
<protein>
    <recommendedName>
        <fullName evidence="1">EGF-like domain-containing protein</fullName>
    </recommendedName>
</protein>
<dbReference type="EMBL" id="CAXLJM020000158">
    <property type="protein sequence ID" value="CAL8143505.1"/>
    <property type="molecule type" value="Genomic_DNA"/>
</dbReference>
<dbReference type="InterPro" id="IPR006149">
    <property type="entry name" value="EB_dom"/>
</dbReference>
<dbReference type="InterPro" id="IPR000742">
    <property type="entry name" value="EGF"/>
</dbReference>
<dbReference type="PANTHER" id="PTHR39069:SF8">
    <property type="entry name" value="FI17111P1"/>
    <property type="match status" value="1"/>
</dbReference>
<sequence length="608" mass="66913">MSSIIKQRENLFHYFQIVTFLVTFLISEGKPYSLAGQGESCDSTTQCNSSASLTCNNGACECILPDIMSFNGTKCTLLAGKKCTFTTVHKNRNDENGIILTEELPCITNSTCTNGYCTCASGLYESLNGTCLQKLGYGESCESDLQCNTDLNLACGENKRCDCNTNSSTFDIYKQSCSLLAGMPCEEDSDNNLESCITRAVCKQNFCQCEPSFFANLKGLCEKRREYNMSCLNDSYCKFGYICGVEKRCTCNETISIFDPKQKTCLQLVGTDYEGRLEYSVPNSECRSPFDRFTKDAYYKQKCTCSNDYFQTLVGLCQKKGVYGTPCHSDDECEGEGSRKKFKCGIDGLCGCAKSWQIYDPKQQTCVSLVDEPCGNCVFKAECNSETNECSCVDDYIPSENGTCLAPYGERCGKEWTMQCNENQGTICSGGLCICKYDKMQVFDKTVRKCLSLVNGPCNDILSCVDNAHCSNETESGLQQCVCNSGFVPVDGQCQLSHGESCEYSYNFKHQGRVIGEGSSAQKCDRLAQLQCIEGKCGCNKWEHYDTLGRKCRGLVGAFCIVNVANYCIVNATCLESTGVCGCETGFIVGEDKLCKASETGEIVVISR</sequence>
<dbReference type="PROSITE" id="PS01186">
    <property type="entry name" value="EGF_2"/>
    <property type="match status" value="1"/>
</dbReference>
<dbReference type="PANTHER" id="PTHR39069">
    <property type="entry name" value="ECDYSONE-INDUCIBLE GENE E1, ISOFORM A"/>
    <property type="match status" value="1"/>
</dbReference>
<accession>A0ABP1S4B2</accession>
<evidence type="ECO:0000313" key="2">
    <source>
        <dbReference type="EMBL" id="CAL8143505.1"/>
    </source>
</evidence>
<feature type="domain" description="EGF-like" evidence="1">
    <location>
        <begin position="481"/>
        <end position="494"/>
    </location>
</feature>
<keyword evidence="3" id="KW-1185">Reference proteome</keyword>
<name>A0ABP1S4B2_9HEXA</name>
<organism evidence="2 3">
    <name type="scientific">Orchesella dallaii</name>
    <dbReference type="NCBI Taxonomy" id="48710"/>
    <lineage>
        <taxon>Eukaryota</taxon>
        <taxon>Metazoa</taxon>
        <taxon>Ecdysozoa</taxon>
        <taxon>Arthropoda</taxon>
        <taxon>Hexapoda</taxon>
        <taxon>Collembola</taxon>
        <taxon>Entomobryomorpha</taxon>
        <taxon>Entomobryoidea</taxon>
        <taxon>Orchesellidae</taxon>
        <taxon>Orchesellinae</taxon>
        <taxon>Orchesella</taxon>
    </lineage>
</organism>
<evidence type="ECO:0000259" key="1">
    <source>
        <dbReference type="PROSITE" id="PS01186"/>
    </source>
</evidence>
<comment type="caution">
    <text evidence="2">The sequence shown here is derived from an EMBL/GenBank/DDBJ whole genome shotgun (WGS) entry which is preliminary data.</text>
</comment>
<evidence type="ECO:0000313" key="3">
    <source>
        <dbReference type="Proteomes" id="UP001642540"/>
    </source>
</evidence>